<accession>A0A2N5NBD8</accession>
<feature type="domain" description="ABC transporter" evidence="5">
    <location>
        <begin position="50"/>
        <end position="285"/>
    </location>
</feature>
<keyword evidence="3 6" id="KW-0067">ATP-binding</keyword>
<dbReference type="InterPro" id="IPR017871">
    <property type="entry name" value="ABC_transporter-like_CS"/>
</dbReference>
<dbReference type="CDD" id="cd03293">
    <property type="entry name" value="ABC_NrtD_SsuB_transporters"/>
    <property type="match status" value="1"/>
</dbReference>
<feature type="region of interest" description="Disordered" evidence="4">
    <location>
        <begin position="1"/>
        <end position="47"/>
    </location>
</feature>
<sequence length="298" mass="32749">MGTAMRKAQGQAAEEAAERRAAKAAAMRTARTSEPAAAQQRQAAEAGHEIDIQQLSKSYPHAGGGEPQEILREVDLTVRSGEFFILLGPSGCGKSTLLGLIAGFVAKTSGRLRVGEREVERPGPDRAVVFQQADSSLFPWLTVRENVEFGLRMKKTKAPERRAISDRYIGLVGLTGHEDKFPRELSGGMKQRVQLARVLANDPAILLMDEPFGALDAMTRRTMQRELVRIWRDTGKTVIFVTHDIQEALLLGGRIGIMSPGPSSRISDIYDVALAYPRDIADPAFHELHARIQGHFDE</sequence>
<evidence type="ECO:0000313" key="7">
    <source>
        <dbReference type="Proteomes" id="UP000234789"/>
    </source>
</evidence>
<dbReference type="PANTHER" id="PTHR42788:SF13">
    <property type="entry name" value="ALIPHATIC SULFONATES IMPORT ATP-BINDING PROTEIN SSUB"/>
    <property type="match status" value="1"/>
</dbReference>
<dbReference type="InterPro" id="IPR003593">
    <property type="entry name" value="AAA+_ATPase"/>
</dbReference>
<dbReference type="PANTHER" id="PTHR42788">
    <property type="entry name" value="TAURINE IMPORT ATP-BINDING PROTEIN-RELATED"/>
    <property type="match status" value="1"/>
</dbReference>
<name>A0A2N5NBD8_9BACL</name>
<evidence type="ECO:0000256" key="2">
    <source>
        <dbReference type="ARBA" id="ARBA00022741"/>
    </source>
</evidence>
<reference evidence="6 7" key="1">
    <citation type="submission" date="2017-05" db="EMBL/GenBank/DDBJ databases">
        <title>Functional genome analysis of Paenibacillus pasadenensis strain R16: insights on endophytic life style and antifungal activity.</title>
        <authorList>
            <person name="Passera A."/>
            <person name="Marcolungo L."/>
            <person name="Casati P."/>
            <person name="Brasca M."/>
            <person name="Quaglino F."/>
            <person name="Delledonne M."/>
        </authorList>
    </citation>
    <scope>NUCLEOTIDE SEQUENCE [LARGE SCALE GENOMIC DNA]</scope>
    <source>
        <strain evidence="6 7">R16</strain>
    </source>
</reference>
<feature type="compositionally biased region" description="Low complexity" evidence="4">
    <location>
        <begin position="1"/>
        <end position="14"/>
    </location>
</feature>
<dbReference type="InterPro" id="IPR050166">
    <property type="entry name" value="ABC_transporter_ATP-bind"/>
</dbReference>
<keyword evidence="1" id="KW-0813">Transport</keyword>
<dbReference type="PROSITE" id="PS00211">
    <property type="entry name" value="ABC_TRANSPORTER_1"/>
    <property type="match status" value="1"/>
</dbReference>
<keyword evidence="2" id="KW-0547">Nucleotide-binding</keyword>
<dbReference type="EMBL" id="NFEZ01000003">
    <property type="protein sequence ID" value="PLT47580.1"/>
    <property type="molecule type" value="Genomic_DNA"/>
</dbReference>
<evidence type="ECO:0000256" key="3">
    <source>
        <dbReference type="ARBA" id="ARBA00022840"/>
    </source>
</evidence>
<dbReference type="InterPro" id="IPR003439">
    <property type="entry name" value="ABC_transporter-like_ATP-bd"/>
</dbReference>
<dbReference type="GO" id="GO:0016887">
    <property type="term" value="F:ATP hydrolysis activity"/>
    <property type="evidence" value="ECO:0007669"/>
    <property type="project" value="InterPro"/>
</dbReference>
<dbReference type="Proteomes" id="UP000234789">
    <property type="component" value="Unassembled WGS sequence"/>
</dbReference>
<evidence type="ECO:0000313" key="6">
    <source>
        <dbReference type="EMBL" id="PLT47580.1"/>
    </source>
</evidence>
<organism evidence="6 7">
    <name type="scientific">Paenibacillus pasadenensis</name>
    <dbReference type="NCBI Taxonomy" id="217090"/>
    <lineage>
        <taxon>Bacteria</taxon>
        <taxon>Bacillati</taxon>
        <taxon>Bacillota</taxon>
        <taxon>Bacilli</taxon>
        <taxon>Bacillales</taxon>
        <taxon>Paenibacillaceae</taxon>
        <taxon>Paenibacillus</taxon>
    </lineage>
</organism>
<dbReference type="GO" id="GO:0005524">
    <property type="term" value="F:ATP binding"/>
    <property type="evidence" value="ECO:0007669"/>
    <property type="project" value="UniProtKB-KW"/>
</dbReference>
<protein>
    <submittedName>
        <fullName evidence="6">Taurine ABC transporter, ATP-binding protein</fullName>
    </submittedName>
</protein>
<evidence type="ECO:0000256" key="1">
    <source>
        <dbReference type="ARBA" id="ARBA00022448"/>
    </source>
</evidence>
<proteinExistence type="predicted"/>
<dbReference type="AlphaFoldDB" id="A0A2N5NBD8"/>
<dbReference type="SUPFAM" id="SSF52540">
    <property type="entry name" value="P-loop containing nucleoside triphosphate hydrolases"/>
    <property type="match status" value="1"/>
</dbReference>
<comment type="caution">
    <text evidence="6">The sequence shown here is derived from an EMBL/GenBank/DDBJ whole genome shotgun (WGS) entry which is preliminary data.</text>
</comment>
<keyword evidence="7" id="KW-1185">Reference proteome</keyword>
<evidence type="ECO:0000259" key="5">
    <source>
        <dbReference type="PROSITE" id="PS50893"/>
    </source>
</evidence>
<dbReference type="SMART" id="SM00382">
    <property type="entry name" value="AAA"/>
    <property type="match status" value="1"/>
</dbReference>
<dbReference type="Pfam" id="PF00005">
    <property type="entry name" value="ABC_tran"/>
    <property type="match status" value="1"/>
</dbReference>
<gene>
    <name evidence="6" type="ORF">B8V81_1804</name>
</gene>
<dbReference type="PROSITE" id="PS50893">
    <property type="entry name" value="ABC_TRANSPORTER_2"/>
    <property type="match status" value="1"/>
</dbReference>
<feature type="compositionally biased region" description="Low complexity" evidence="4">
    <location>
        <begin position="23"/>
        <end position="45"/>
    </location>
</feature>
<dbReference type="InterPro" id="IPR027417">
    <property type="entry name" value="P-loop_NTPase"/>
</dbReference>
<evidence type="ECO:0000256" key="4">
    <source>
        <dbReference type="SAM" id="MobiDB-lite"/>
    </source>
</evidence>
<dbReference type="Gene3D" id="3.40.50.300">
    <property type="entry name" value="P-loop containing nucleotide triphosphate hydrolases"/>
    <property type="match status" value="1"/>
</dbReference>